<protein>
    <submittedName>
        <fullName evidence="2">Rhodanese-related sulfurtransferase</fullName>
    </submittedName>
</protein>
<reference evidence="2 3" key="1">
    <citation type="submission" date="2020-08" db="EMBL/GenBank/DDBJ databases">
        <title>Sequencing the genomes of 1000 actinobacteria strains.</title>
        <authorList>
            <person name="Klenk H.-P."/>
        </authorList>
    </citation>
    <scope>NUCLEOTIDE SEQUENCE [LARGE SCALE GENOMIC DNA]</scope>
    <source>
        <strain evidence="2 3">DSM 105369</strain>
    </source>
</reference>
<name>A0A839N780_9MICO</name>
<dbReference type="SMART" id="SM00450">
    <property type="entry name" value="RHOD"/>
    <property type="match status" value="1"/>
</dbReference>
<proteinExistence type="predicted"/>
<dbReference type="AlphaFoldDB" id="A0A839N780"/>
<evidence type="ECO:0000313" key="2">
    <source>
        <dbReference type="EMBL" id="MBB2893127.1"/>
    </source>
</evidence>
<keyword evidence="3" id="KW-1185">Reference proteome</keyword>
<evidence type="ECO:0000259" key="1">
    <source>
        <dbReference type="PROSITE" id="PS50206"/>
    </source>
</evidence>
<dbReference type="Gene3D" id="3.40.250.10">
    <property type="entry name" value="Rhodanese-like domain"/>
    <property type="match status" value="1"/>
</dbReference>
<dbReference type="InterPro" id="IPR036873">
    <property type="entry name" value="Rhodanese-like_dom_sf"/>
</dbReference>
<dbReference type="InterPro" id="IPR050229">
    <property type="entry name" value="GlpE_sulfurtransferase"/>
</dbReference>
<dbReference type="PROSITE" id="PS50206">
    <property type="entry name" value="RHODANESE_3"/>
    <property type="match status" value="1"/>
</dbReference>
<organism evidence="2 3">
    <name type="scientific">Flexivirga oryzae</name>
    <dbReference type="NCBI Taxonomy" id="1794944"/>
    <lineage>
        <taxon>Bacteria</taxon>
        <taxon>Bacillati</taxon>
        <taxon>Actinomycetota</taxon>
        <taxon>Actinomycetes</taxon>
        <taxon>Micrococcales</taxon>
        <taxon>Dermacoccaceae</taxon>
        <taxon>Flexivirga</taxon>
    </lineage>
</organism>
<feature type="domain" description="Rhodanese" evidence="1">
    <location>
        <begin position="10"/>
        <end position="98"/>
    </location>
</feature>
<dbReference type="EMBL" id="JACHVQ010000002">
    <property type="protein sequence ID" value="MBB2893127.1"/>
    <property type="molecule type" value="Genomic_DNA"/>
</dbReference>
<dbReference type="RefSeq" id="WP_183321481.1">
    <property type="nucleotide sequence ID" value="NZ_JACHVQ010000002.1"/>
</dbReference>
<accession>A0A839N780</accession>
<dbReference type="CDD" id="cd00158">
    <property type="entry name" value="RHOD"/>
    <property type="match status" value="1"/>
</dbReference>
<dbReference type="GO" id="GO:0016740">
    <property type="term" value="F:transferase activity"/>
    <property type="evidence" value="ECO:0007669"/>
    <property type="project" value="UniProtKB-KW"/>
</dbReference>
<sequence>MSNNTTPAELADDAVILDVRRQDEWDAGHAPTAVHIPIEELQDRLGELPSTDGPIPVVCRGGGRSARAAKWLGENGYQAINVSGGMKAWHAAGKPMESASGDPEVI</sequence>
<comment type="caution">
    <text evidence="2">The sequence shown here is derived from an EMBL/GenBank/DDBJ whole genome shotgun (WGS) entry which is preliminary data.</text>
</comment>
<dbReference type="Pfam" id="PF00581">
    <property type="entry name" value="Rhodanese"/>
    <property type="match status" value="1"/>
</dbReference>
<dbReference type="InterPro" id="IPR001763">
    <property type="entry name" value="Rhodanese-like_dom"/>
</dbReference>
<dbReference type="SUPFAM" id="SSF52821">
    <property type="entry name" value="Rhodanese/Cell cycle control phosphatase"/>
    <property type="match status" value="1"/>
</dbReference>
<keyword evidence="2" id="KW-0808">Transferase</keyword>
<dbReference type="PANTHER" id="PTHR43031">
    <property type="entry name" value="FAD-DEPENDENT OXIDOREDUCTASE"/>
    <property type="match status" value="1"/>
</dbReference>
<dbReference type="Proteomes" id="UP000559182">
    <property type="component" value="Unassembled WGS sequence"/>
</dbReference>
<dbReference type="PANTHER" id="PTHR43031:SF1">
    <property type="entry name" value="PYRIDINE NUCLEOTIDE-DISULPHIDE OXIDOREDUCTASE"/>
    <property type="match status" value="1"/>
</dbReference>
<evidence type="ECO:0000313" key="3">
    <source>
        <dbReference type="Proteomes" id="UP000559182"/>
    </source>
</evidence>
<gene>
    <name evidence="2" type="ORF">FHU39_003145</name>
</gene>